<dbReference type="Proteomes" id="UP001188597">
    <property type="component" value="Unassembled WGS sequence"/>
</dbReference>
<name>A0AA88V1Z7_9ASTE</name>
<reference evidence="1" key="1">
    <citation type="submission" date="2022-12" db="EMBL/GenBank/DDBJ databases">
        <title>Draft genome assemblies for two species of Escallonia (Escalloniales).</title>
        <authorList>
            <person name="Chanderbali A."/>
            <person name="Dervinis C."/>
            <person name="Anghel I."/>
            <person name="Soltis D."/>
            <person name="Soltis P."/>
            <person name="Zapata F."/>
        </authorList>
    </citation>
    <scope>NUCLEOTIDE SEQUENCE</scope>
    <source>
        <strain evidence="1">UCBG64.0493</strain>
        <tissue evidence="1">Leaf</tissue>
    </source>
</reference>
<sequence length="105" mass="11538">MGNVIGSLLSGFAQAVEKLFGSPLEFLTGKSCRLCAEPVSSFNPVSSVHAAVSPGRSLKLSRRLLDEAPMIDASRHRLRLKFSRHVTFFTAVRKRPNTDQLSEPI</sequence>
<accession>A0AA88V1Z7</accession>
<organism evidence="1 2">
    <name type="scientific">Escallonia herrerae</name>
    <dbReference type="NCBI Taxonomy" id="1293975"/>
    <lineage>
        <taxon>Eukaryota</taxon>
        <taxon>Viridiplantae</taxon>
        <taxon>Streptophyta</taxon>
        <taxon>Embryophyta</taxon>
        <taxon>Tracheophyta</taxon>
        <taxon>Spermatophyta</taxon>
        <taxon>Magnoliopsida</taxon>
        <taxon>eudicotyledons</taxon>
        <taxon>Gunneridae</taxon>
        <taxon>Pentapetalae</taxon>
        <taxon>asterids</taxon>
        <taxon>campanulids</taxon>
        <taxon>Escalloniales</taxon>
        <taxon>Escalloniaceae</taxon>
        <taxon>Escallonia</taxon>
    </lineage>
</organism>
<evidence type="ECO:0000313" key="1">
    <source>
        <dbReference type="EMBL" id="KAK3000175.1"/>
    </source>
</evidence>
<evidence type="ECO:0000313" key="2">
    <source>
        <dbReference type="Proteomes" id="UP001188597"/>
    </source>
</evidence>
<dbReference type="EMBL" id="JAVXUP010003073">
    <property type="protein sequence ID" value="KAK3000175.1"/>
    <property type="molecule type" value="Genomic_DNA"/>
</dbReference>
<dbReference type="AlphaFoldDB" id="A0AA88V1Z7"/>
<gene>
    <name evidence="1" type="ORF">RJ639_023648</name>
</gene>
<proteinExistence type="predicted"/>
<protein>
    <submittedName>
        <fullName evidence="1">Uncharacterized protein</fullName>
    </submittedName>
</protein>
<comment type="caution">
    <text evidence="1">The sequence shown here is derived from an EMBL/GenBank/DDBJ whole genome shotgun (WGS) entry which is preliminary data.</text>
</comment>
<keyword evidence="2" id="KW-1185">Reference proteome</keyword>